<gene>
    <name evidence="2" type="ORF">RHTO0S_09e06084g</name>
</gene>
<feature type="compositionally biased region" description="Polar residues" evidence="1">
    <location>
        <begin position="37"/>
        <end position="46"/>
    </location>
</feature>
<evidence type="ECO:0000313" key="2">
    <source>
        <dbReference type="EMBL" id="CDR44551.1"/>
    </source>
</evidence>
<feature type="region of interest" description="Disordered" evidence="1">
    <location>
        <begin position="198"/>
        <end position="239"/>
    </location>
</feature>
<feature type="compositionally biased region" description="Low complexity" evidence="1">
    <location>
        <begin position="21"/>
        <end position="32"/>
    </location>
</feature>
<dbReference type="OrthoDB" id="2528828at2759"/>
<sequence>MRSLLPQKRPSPSSTLANGGAPSPADPSLPASKQPRIDSSTASSSAPKRPKNAEIFLKAHEKGAKPFRDAQEHFVEAQFEVEDAASYQEALLAMEGLTNQLHHPNRHHVRLLLSLCFFPLFFKPPEQSSATYARNASRPARPTSTARTRLLTLSDDPIALTHRKIRELAREMLNDVIGTNGAEVVCAAVKGYGLPERRKGGEDEADPFGLAIESKRKAKGKGKAATTDPDYEHPHDSADDPLAVSADRILGAEDLWDVLAGTVAKVPRLRTRERPVLEVGGWEVVRVLVRGWEDEWRKKRGAVGGLSEPPEPLSLLRYFKPSASSGAARELSSKALDIAFWPFSDYAIDLDAEPESDEDDEHGDTDEELLADEKKGRKRQVAAMTESQQQEAWEADGTTLLDKKEVGVKLVGVIGASAVDGYLSGPAVMAELVQRMKALAHEDFVSFVELFSTHKLCTPFTIRLLAAYLETHSHPLAAYPSLLPSSDISSLPNPGSTSPRKLSLHATNSAASLDSNHASGSSSTSSYWRIPSLESSDLLHLIARVPIEVPLPSSAATTSKMTPGLPRTFTRAARAAESHALIKHALVGLLVPEAGLAGTAGRDDALKKLRNMMDRVAEVVEEAKTRVEAANGAAA</sequence>
<organism evidence="2">
    <name type="scientific">Rhodotorula toruloides</name>
    <name type="common">Yeast</name>
    <name type="synonym">Rhodosporidium toruloides</name>
    <dbReference type="NCBI Taxonomy" id="5286"/>
    <lineage>
        <taxon>Eukaryota</taxon>
        <taxon>Fungi</taxon>
        <taxon>Dikarya</taxon>
        <taxon>Basidiomycota</taxon>
        <taxon>Pucciniomycotina</taxon>
        <taxon>Microbotryomycetes</taxon>
        <taxon>Sporidiobolales</taxon>
        <taxon>Sporidiobolaceae</taxon>
        <taxon>Rhodotorula</taxon>
    </lineage>
</organism>
<proteinExistence type="predicted"/>
<dbReference type="EMBL" id="LK052944">
    <property type="protein sequence ID" value="CDR44551.1"/>
    <property type="molecule type" value="Genomic_DNA"/>
</dbReference>
<reference evidence="2" key="1">
    <citation type="journal article" date="2014" name="Genome Announc.">
        <title>Draft genome sequence of Rhodosporidium toruloides CECT1137, an oleaginous yeast of biotechnological interest.</title>
        <authorList>
            <person name="Morin N."/>
            <person name="Calcas X."/>
            <person name="Devillers H."/>
            <person name="Durrens P."/>
            <person name="Sherman D.J."/>
            <person name="Nicaud J.-M."/>
            <person name="Neuveglise C."/>
        </authorList>
    </citation>
    <scope>NUCLEOTIDE SEQUENCE</scope>
    <source>
        <strain evidence="2">CECT1137</strain>
    </source>
</reference>
<evidence type="ECO:0000256" key="1">
    <source>
        <dbReference type="SAM" id="MobiDB-lite"/>
    </source>
</evidence>
<name>A0A061BC92_RHOTO</name>
<dbReference type="AlphaFoldDB" id="A0A061BC92"/>
<accession>A0A061BC92</accession>
<protein>
    <submittedName>
        <fullName evidence="2">RHTO0S09e06084g1_1</fullName>
    </submittedName>
</protein>
<feature type="region of interest" description="Disordered" evidence="1">
    <location>
        <begin position="1"/>
        <end position="51"/>
    </location>
</feature>